<accession>A0ABR1SSM4</accession>
<name>A0ABR1SSM4_9PEZI</name>
<sequence>MLYIYEYKPPHKLIATYLRVRLRAINIYKEVINRKLIPNFYHTKRLVTSAITQTYHFMIESGLEYGQLTINETIMFLKID</sequence>
<dbReference type="Proteomes" id="UP001480595">
    <property type="component" value="Unassembled WGS sequence"/>
</dbReference>
<evidence type="ECO:0000313" key="2">
    <source>
        <dbReference type="Proteomes" id="UP001480595"/>
    </source>
</evidence>
<organism evidence="1 2">
    <name type="scientific">Apiospora phragmitis</name>
    <dbReference type="NCBI Taxonomy" id="2905665"/>
    <lineage>
        <taxon>Eukaryota</taxon>
        <taxon>Fungi</taxon>
        <taxon>Dikarya</taxon>
        <taxon>Ascomycota</taxon>
        <taxon>Pezizomycotina</taxon>
        <taxon>Sordariomycetes</taxon>
        <taxon>Xylariomycetidae</taxon>
        <taxon>Amphisphaeriales</taxon>
        <taxon>Apiosporaceae</taxon>
        <taxon>Apiospora</taxon>
    </lineage>
</organism>
<comment type="caution">
    <text evidence="1">The sequence shown here is derived from an EMBL/GenBank/DDBJ whole genome shotgun (WGS) entry which is preliminary data.</text>
</comment>
<protein>
    <submittedName>
        <fullName evidence="1">Uncharacterized protein</fullName>
    </submittedName>
</protein>
<evidence type="ECO:0000313" key="1">
    <source>
        <dbReference type="EMBL" id="KAK8036709.1"/>
    </source>
</evidence>
<reference evidence="1 2" key="1">
    <citation type="submission" date="2023-01" db="EMBL/GenBank/DDBJ databases">
        <title>Analysis of 21 Apiospora genomes using comparative genomics revels a genus with tremendous synthesis potential of carbohydrate active enzymes and secondary metabolites.</title>
        <authorList>
            <person name="Sorensen T."/>
        </authorList>
    </citation>
    <scope>NUCLEOTIDE SEQUENCE [LARGE SCALE GENOMIC DNA]</scope>
    <source>
        <strain evidence="1 2">CBS 135458</strain>
    </source>
</reference>
<dbReference type="GeneID" id="92099678"/>
<proteinExistence type="predicted"/>
<dbReference type="EMBL" id="JAQQWL010000018">
    <property type="protein sequence ID" value="KAK8036709.1"/>
    <property type="molecule type" value="Genomic_DNA"/>
</dbReference>
<dbReference type="RefSeq" id="XP_066707527.1">
    <property type="nucleotide sequence ID" value="XM_066866613.1"/>
</dbReference>
<keyword evidence="2" id="KW-1185">Reference proteome</keyword>
<gene>
    <name evidence="1" type="ORF">PG994_015206</name>
</gene>